<keyword evidence="1 3" id="KW-0728">SH3 domain</keyword>
<dbReference type="InterPro" id="IPR036872">
    <property type="entry name" value="CH_dom_sf"/>
</dbReference>
<keyword evidence="10" id="KW-1185">Reference proteome</keyword>
<evidence type="ECO:0000259" key="7">
    <source>
        <dbReference type="PROSITE" id="PS50021"/>
    </source>
</evidence>
<feature type="region of interest" description="Disordered" evidence="4">
    <location>
        <begin position="146"/>
        <end position="192"/>
    </location>
</feature>
<dbReference type="PROSITE" id="PS50002">
    <property type="entry name" value="SH3"/>
    <property type="match status" value="1"/>
</dbReference>
<dbReference type="PRINTS" id="PR00452">
    <property type="entry name" value="SH3DOMAIN"/>
</dbReference>
<dbReference type="Gene3D" id="2.30.30.40">
    <property type="entry name" value="SH3 Domains"/>
    <property type="match status" value="1"/>
</dbReference>
<feature type="compositionally biased region" description="Low complexity" evidence="4">
    <location>
        <begin position="68"/>
        <end position="84"/>
    </location>
</feature>
<feature type="compositionally biased region" description="Acidic residues" evidence="4">
    <location>
        <begin position="269"/>
        <end position="278"/>
    </location>
</feature>
<feature type="domain" description="Calponin-homology (CH)" evidence="7">
    <location>
        <begin position="1094"/>
        <end position="1202"/>
    </location>
</feature>
<feature type="compositionally biased region" description="Acidic residues" evidence="4">
    <location>
        <begin position="166"/>
        <end position="176"/>
    </location>
</feature>
<feature type="region of interest" description="Disordered" evidence="4">
    <location>
        <begin position="1020"/>
        <end position="1092"/>
    </location>
</feature>
<dbReference type="CDD" id="cd09535">
    <property type="entry name" value="SAM_BOI-like_fungal"/>
    <property type="match status" value="1"/>
</dbReference>
<dbReference type="SMART" id="SM00454">
    <property type="entry name" value="SAM"/>
    <property type="match status" value="1"/>
</dbReference>
<evidence type="ECO:0000256" key="4">
    <source>
        <dbReference type="SAM" id="MobiDB-lite"/>
    </source>
</evidence>
<feature type="domain" description="SAM" evidence="8">
    <location>
        <begin position="454"/>
        <end position="519"/>
    </location>
</feature>
<dbReference type="OrthoDB" id="73680at2759"/>
<keyword evidence="2" id="KW-0344">Guanine-nucleotide releasing factor</keyword>
<evidence type="ECO:0000256" key="3">
    <source>
        <dbReference type="PROSITE-ProRule" id="PRU00192"/>
    </source>
</evidence>
<dbReference type="SUPFAM" id="SSF50044">
    <property type="entry name" value="SH3-domain"/>
    <property type="match status" value="1"/>
</dbReference>
<evidence type="ECO:0000259" key="5">
    <source>
        <dbReference type="PROSITE" id="PS50002"/>
    </source>
</evidence>
<dbReference type="SUPFAM" id="SSF50729">
    <property type="entry name" value="PH domain-like"/>
    <property type="match status" value="1"/>
</dbReference>
<dbReference type="SMART" id="SM00326">
    <property type="entry name" value="SH3"/>
    <property type="match status" value="1"/>
</dbReference>
<feature type="domain" description="SH3" evidence="5">
    <location>
        <begin position="1"/>
        <end position="63"/>
    </location>
</feature>
<gene>
    <name evidence="9" type="ORF">K443DRAFT_683809</name>
</gene>
<dbReference type="InterPro" id="IPR001660">
    <property type="entry name" value="SAM"/>
</dbReference>
<feature type="region of interest" description="Disordered" evidence="4">
    <location>
        <begin position="54"/>
        <end position="134"/>
    </location>
</feature>
<feature type="compositionally biased region" description="Polar residues" evidence="4">
    <location>
        <begin position="637"/>
        <end position="646"/>
    </location>
</feature>
<dbReference type="PROSITE" id="PS50105">
    <property type="entry name" value="SAM_DOMAIN"/>
    <property type="match status" value="1"/>
</dbReference>
<feature type="region of interest" description="Disordered" evidence="4">
    <location>
        <begin position="208"/>
        <end position="413"/>
    </location>
</feature>
<feature type="compositionally biased region" description="Low complexity" evidence="4">
    <location>
        <begin position="709"/>
        <end position="726"/>
    </location>
</feature>
<dbReference type="InterPro" id="IPR001849">
    <property type="entry name" value="PH_domain"/>
</dbReference>
<feature type="domain" description="PH" evidence="6">
    <location>
        <begin position="897"/>
        <end position="995"/>
    </location>
</feature>
<dbReference type="Pfam" id="PF07647">
    <property type="entry name" value="SAM_2"/>
    <property type="match status" value="1"/>
</dbReference>
<dbReference type="InterPro" id="IPR013761">
    <property type="entry name" value="SAM/pointed_sf"/>
</dbReference>
<feature type="compositionally biased region" description="Low complexity" evidence="4">
    <location>
        <begin position="807"/>
        <end position="821"/>
    </location>
</feature>
<feature type="compositionally biased region" description="Polar residues" evidence="4">
    <location>
        <begin position="610"/>
        <end position="619"/>
    </location>
</feature>
<evidence type="ECO:0000259" key="6">
    <source>
        <dbReference type="PROSITE" id="PS50003"/>
    </source>
</evidence>
<evidence type="ECO:0000256" key="1">
    <source>
        <dbReference type="ARBA" id="ARBA00022443"/>
    </source>
</evidence>
<dbReference type="InterPro" id="IPR001452">
    <property type="entry name" value="SH3_domain"/>
</dbReference>
<feature type="compositionally biased region" description="Pro residues" evidence="4">
    <location>
        <begin position="331"/>
        <end position="342"/>
    </location>
</feature>
<dbReference type="Gene3D" id="2.30.29.30">
    <property type="entry name" value="Pleckstrin-homology domain (PH domain)/Phosphotyrosine-binding domain (PTB)"/>
    <property type="match status" value="1"/>
</dbReference>
<dbReference type="CDD" id="cd00174">
    <property type="entry name" value="SH3"/>
    <property type="match status" value="1"/>
</dbReference>
<dbReference type="PANTHER" id="PTHR24216">
    <property type="entry name" value="PAXILLIN-RELATED"/>
    <property type="match status" value="1"/>
</dbReference>
<dbReference type="SUPFAM" id="SSF47576">
    <property type="entry name" value="Calponin-homology domain, CH-domain"/>
    <property type="match status" value="1"/>
</dbReference>
<evidence type="ECO:0000313" key="10">
    <source>
        <dbReference type="Proteomes" id="UP000054477"/>
    </source>
</evidence>
<dbReference type="SMART" id="SM00233">
    <property type="entry name" value="PH"/>
    <property type="match status" value="1"/>
</dbReference>
<feature type="compositionally biased region" description="Basic and acidic residues" evidence="4">
    <location>
        <begin position="822"/>
        <end position="853"/>
    </location>
</feature>
<feature type="compositionally biased region" description="Low complexity" evidence="4">
    <location>
        <begin position="216"/>
        <end position="226"/>
    </location>
</feature>
<dbReference type="PROSITE" id="PS50003">
    <property type="entry name" value="PH_DOMAIN"/>
    <property type="match status" value="1"/>
</dbReference>
<feature type="compositionally biased region" description="Polar residues" evidence="4">
    <location>
        <begin position="354"/>
        <end position="369"/>
    </location>
</feature>
<dbReference type="InterPro" id="IPR036028">
    <property type="entry name" value="SH3-like_dom_sf"/>
</dbReference>
<dbReference type="Pfam" id="PF00169">
    <property type="entry name" value="PH"/>
    <property type="match status" value="1"/>
</dbReference>
<name>A0A0C9XDY9_9AGAR</name>
<dbReference type="STRING" id="1095629.A0A0C9XDY9"/>
<dbReference type="EMBL" id="KN838796">
    <property type="protein sequence ID" value="KIJ94392.1"/>
    <property type="molecule type" value="Genomic_DNA"/>
</dbReference>
<dbReference type="Pfam" id="PF14604">
    <property type="entry name" value="SH3_9"/>
    <property type="match status" value="1"/>
</dbReference>
<dbReference type="CDD" id="cd13316">
    <property type="entry name" value="PH_Boi"/>
    <property type="match status" value="1"/>
</dbReference>
<dbReference type="InterPro" id="IPR011993">
    <property type="entry name" value="PH-like_dom_sf"/>
</dbReference>
<feature type="compositionally biased region" description="Low complexity" evidence="4">
    <location>
        <begin position="401"/>
        <end position="413"/>
    </location>
</feature>
<dbReference type="PROSITE" id="PS50021">
    <property type="entry name" value="CH"/>
    <property type="match status" value="1"/>
</dbReference>
<accession>A0A0C9XDY9</accession>
<sequence length="1239" mass="133927">MPDYVYALHDFLPENEDEVSFRAGDRIEVVERDDMYGDGWWQGRNLEGKVGLFPKSYTAPAAPSTEVPAPQSTPSAAEPSSAPAGQPEITTIASPQPKQPTATFLSGHHDDEGDMEGPDSGDLQGGGDEVMKATMTDVQRAIEQLGRGGADGEGSFTFASSHGGDTETDETDFEMSDTERANDVNGAQDWHKGARTKLAETARRAVEEAEKFEAMTTGTGSSSITGREVSVPPIQAELSDESDDEGDPSDRMDFTSRSSKFQRENPYILEEEEEVENDEASKGGHAQDLSMDAATTITHLSSDAGDVSGPLPEKDESEAQTATRASFPAFQSPPPSNFPPPETTLLDEKIPSPARSSLPSPISPNTALSEQFAITPIPFSAPDKQKRSSIPTAREVPLSGLPSPAATDPTAASLSKHNSIMSSFSNASSLAPAPAYQPVVEGNREGGKKDPSEWTVEEVVEWLKGKGFDQAICDKFIEQEITGDVLLELDVNLLKTEIGVMAFGKRMRIANAITDLRRPPSIVYSDHPMTEMPSPSSPMYNTSTPPRVHSRTQSQSHSHHSFPGTSGHNYSQSVQSSLGSPIGYGAGMPTQFSFGGPGHFEPVAEGGSSSGDIYSLQNGNGNGLEIPPVVDEGVSVGSGTALTSEDVQGKGTKGRPSQLTLSPSDGALKEKIILQPEQNEDEDRGHMSEGEVVPSQSMRRRLFGRSHDSTTSGGHSSSKHSNGTSSPGPPTHSPDDKDTTSLTNGSLRQARVRKSVEGGKPSAGDRLSLFVVPFGGKSRKPPPSAGEHEYHAERSSMFGLPKGMRKSSSTQSQRPSTPTGSPKEKLKEPQSPFRDHEKGRKEEEGNEKVAADIERSTLRKRVISSVHQSNGSSVDGKSLIGAGGITQGQSILGQIGEPDHVGWMRKKSDRYNSWKPRYFVLKGQHLYWLKSSNVSETRLKGYLDIVGYKVTVDETLDPGRYGFRISNDQDKMHFFSSDEKSIVREWMKAIMKATIGRDYTKPVISSCNIPTIPLVVAQAMNPAPRPPSPTARDATQRALRRENPNQLSSRDARVLMGLSSDMENDETVPKSPKSAPPRPSREMRRANSVRSALSPADNNLVEWANSHLSASLQVEDPNVSFFGGLALLRLAESIKGRPSSPPVPDSAFPVGPTDDKLDGLFRLFDFLLDNDVKMGSVSINDIRQGKRDKILQLLKALKSWDDKRLALAQTMNGTLNPSGGGAFLMPTGMQWANMHTQRY</sequence>
<evidence type="ECO:0000259" key="8">
    <source>
        <dbReference type="PROSITE" id="PS50105"/>
    </source>
</evidence>
<dbReference type="Gene3D" id="1.10.418.10">
    <property type="entry name" value="Calponin-like domain"/>
    <property type="match status" value="1"/>
</dbReference>
<organism evidence="9 10">
    <name type="scientific">Laccaria amethystina LaAM-08-1</name>
    <dbReference type="NCBI Taxonomy" id="1095629"/>
    <lineage>
        <taxon>Eukaryota</taxon>
        <taxon>Fungi</taxon>
        <taxon>Dikarya</taxon>
        <taxon>Basidiomycota</taxon>
        <taxon>Agaricomycotina</taxon>
        <taxon>Agaricomycetes</taxon>
        <taxon>Agaricomycetidae</taxon>
        <taxon>Agaricales</taxon>
        <taxon>Agaricineae</taxon>
        <taxon>Hydnangiaceae</taxon>
        <taxon>Laccaria</taxon>
    </lineage>
</organism>
<reference evidence="9 10" key="1">
    <citation type="submission" date="2014-04" db="EMBL/GenBank/DDBJ databases">
        <authorList>
            <consortium name="DOE Joint Genome Institute"/>
            <person name="Kuo A."/>
            <person name="Kohler A."/>
            <person name="Nagy L.G."/>
            <person name="Floudas D."/>
            <person name="Copeland A."/>
            <person name="Barry K.W."/>
            <person name="Cichocki N."/>
            <person name="Veneault-Fourrey C."/>
            <person name="LaButti K."/>
            <person name="Lindquist E.A."/>
            <person name="Lipzen A."/>
            <person name="Lundell T."/>
            <person name="Morin E."/>
            <person name="Murat C."/>
            <person name="Sun H."/>
            <person name="Tunlid A."/>
            <person name="Henrissat B."/>
            <person name="Grigoriev I.V."/>
            <person name="Hibbett D.S."/>
            <person name="Martin F."/>
            <person name="Nordberg H.P."/>
            <person name="Cantor M.N."/>
            <person name="Hua S.X."/>
        </authorList>
    </citation>
    <scope>NUCLEOTIDE SEQUENCE [LARGE SCALE GENOMIC DNA]</scope>
    <source>
        <strain evidence="9 10">LaAM-08-1</strain>
    </source>
</reference>
<evidence type="ECO:0000256" key="2">
    <source>
        <dbReference type="ARBA" id="ARBA00022658"/>
    </source>
</evidence>
<feature type="compositionally biased region" description="Polar residues" evidence="4">
    <location>
        <begin position="563"/>
        <end position="579"/>
    </location>
</feature>
<protein>
    <submittedName>
        <fullName evidence="9">Uncharacterized protein</fullName>
    </submittedName>
</protein>
<reference evidence="10" key="2">
    <citation type="submission" date="2015-01" db="EMBL/GenBank/DDBJ databases">
        <title>Evolutionary Origins and Diversification of the Mycorrhizal Mutualists.</title>
        <authorList>
            <consortium name="DOE Joint Genome Institute"/>
            <consortium name="Mycorrhizal Genomics Consortium"/>
            <person name="Kohler A."/>
            <person name="Kuo A."/>
            <person name="Nagy L.G."/>
            <person name="Floudas D."/>
            <person name="Copeland A."/>
            <person name="Barry K.W."/>
            <person name="Cichocki N."/>
            <person name="Veneault-Fourrey C."/>
            <person name="LaButti K."/>
            <person name="Lindquist E.A."/>
            <person name="Lipzen A."/>
            <person name="Lundell T."/>
            <person name="Morin E."/>
            <person name="Murat C."/>
            <person name="Riley R."/>
            <person name="Ohm R."/>
            <person name="Sun H."/>
            <person name="Tunlid A."/>
            <person name="Henrissat B."/>
            <person name="Grigoriev I.V."/>
            <person name="Hibbett D.S."/>
            <person name="Martin F."/>
        </authorList>
    </citation>
    <scope>NUCLEOTIDE SEQUENCE [LARGE SCALE GENOMIC DNA]</scope>
    <source>
        <strain evidence="10">LaAM-08-1</strain>
    </source>
</reference>
<dbReference type="GO" id="GO:0005085">
    <property type="term" value="F:guanyl-nucleotide exchange factor activity"/>
    <property type="evidence" value="ECO:0007669"/>
    <property type="project" value="UniProtKB-KW"/>
</dbReference>
<dbReference type="InterPro" id="IPR001715">
    <property type="entry name" value="CH_dom"/>
</dbReference>
<feature type="region of interest" description="Disordered" evidence="4">
    <location>
        <begin position="524"/>
        <end position="853"/>
    </location>
</feature>
<evidence type="ECO:0000313" key="9">
    <source>
        <dbReference type="EMBL" id="KIJ94392.1"/>
    </source>
</evidence>
<feature type="compositionally biased region" description="Acidic residues" evidence="4">
    <location>
        <begin position="238"/>
        <end position="247"/>
    </location>
</feature>
<dbReference type="Gene3D" id="1.10.150.50">
    <property type="entry name" value="Transcription Factor, Ets-1"/>
    <property type="match status" value="1"/>
</dbReference>
<dbReference type="AlphaFoldDB" id="A0A0C9XDY9"/>
<dbReference type="SUPFAM" id="SSF47769">
    <property type="entry name" value="SAM/Pointed domain"/>
    <property type="match status" value="1"/>
</dbReference>
<dbReference type="HOGENOM" id="CLU_007858_0_0_1"/>
<dbReference type="Proteomes" id="UP000054477">
    <property type="component" value="Unassembled WGS sequence"/>
</dbReference>
<proteinExistence type="predicted"/>
<feature type="compositionally biased region" description="Polar residues" evidence="4">
    <location>
        <begin position="88"/>
        <end position="104"/>
    </location>
</feature>